<name>A0ABS7TMW4_9BACT</name>
<reference evidence="1" key="1">
    <citation type="submission" date="2021-08" db="EMBL/GenBank/DDBJ databases">
        <authorList>
            <person name="Stevens D.C."/>
        </authorList>
    </citation>
    <scope>NUCLEOTIDE SEQUENCE</scope>
    <source>
        <strain evidence="1">DSM 53165</strain>
    </source>
</reference>
<dbReference type="RefSeq" id="WP_224191304.1">
    <property type="nucleotide sequence ID" value="NZ_JAIRAU010000007.1"/>
</dbReference>
<sequence length="213" mass="22779">MQGTLIATTLALATAALSSVVVPPSGFEVGEETRRRFEQPLTPFEDMCEEPGIAQIRHVQFATLDPAGRVEDRLELRTTTAMSSSAQILEYLVNEEVLFSLSGEELLPTPAGLRFLQGTGEDARVEKVLAAFAAAQARIFAVDVQVPQHSCGDLRGKHEEKTKCGAISALGCLPKISVVCLGAIGAGILCNYLVDKTCEENPDSCEPGWTTGE</sequence>
<dbReference type="Proteomes" id="UP001139031">
    <property type="component" value="Unassembled WGS sequence"/>
</dbReference>
<comment type="caution">
    <text evidence="1">The sequence shown here is derived from an EMBL/GenBank/DDBJ whole genome shotgun (WGS) entry which is preliminary data.</text>
</comment>
<protein>
    <submittedName>
        <fullName evidence="1">Uncharacterized protein</fullName>
    </submittedName>
</protein>
<evidence type="ECO:0000313" key="1">
    <source>
        <dbReference type="EMBL" id="MBZ5709526.1"/>
    </source>
</evidence>
<organism evidence="1 2">
    <name type="scientific">Nannocystis pusilla</name>
    <dbReference type="NCBI Taxonomy" id="889268"/>
    <lineage>
        <taxon>Bacteria</taxon>
        <taxon>Pseudomonadati</taxon>
        <taxon>Myxococcota</taxon>
        <taxon>Polyangia</taxon>
        <taxon>Nannocystales</taxon>
        <taxon>Nannocystaceae</taxon>
        <taxon>Nannocystis</taxon>
    </lineage>
</organism>
<accession>A0ABS7TMW4</accession>
<evidence type="ECO:0000313" key="2">
    <source>
        <dbReference type="Proteomes" id="UP001139031"/>
    </source>
</evidence>
<proteinExistence type="predicted"/>
<keyword evidence="2" id="KW-1185">Reference proteome</keyword>
<gene>
    <name evidence="1" type="ORF">K7C98_09665</name>
</gene>
<dbReference type="EMBL" id="JAIRAU010000007">
    <property type="protein sequence ID" value="MBZ5709526.1"/>
    <property type="molecule type" value="Genomic_DNA"/>
</dbReference>